<keyword evidence="3" id="KW-1185">Reference proteome</keyword>
<dbReference type="STRING" id="1095629.A0A0C9WSB1"/>
<dbReference type="OrthoDB" id="3019217at2759"/>
<sequence>MGVASLWKLVEAAAKLRSLLQLAISEGFETNRHGTRTIVVGIDASIWLNEAQFVHAKEIADVFGFGTHRAPGEAEAELAYLNSIGILDAVMTEDGDALVFGVQVVICK</sequence>
<feature type="domain" description="XPG-I" evidence="1">
    <location>
        <begin position="66"/>
        <end position="106"/>
    </location>
</feature>
<dbReference type="Pfam" id="PF00867">
    <property type="entry name" value="XPG_I"/>
    <property type="match status" value="1"/>
</dbReference>
<gene>
    <name evidence="2" type="ORF">K443DRAFT_12062</name>
</gene>
<evidence type="ECO:0000313" key="2">
    <source>
        <dbReference type="EMBL" id="KIJ94495.1"/>
    </source>
</evidence>
<organism evidence="2 3">
    <name type="scientific">Laccaria amethystina LaAM-08-1</name>
    <dbReference type="NCBI Taxonomy" id="1095629"/>
    <lineage>
        <taxon>Eukaryota</taxon>
        <taxon>Fungi</taxon>
        <taxon>Dikarya</taxon>
        <taxon>Basidiomycota</taxon>
        <taxon>Agaricomycotina</taxon>
        <taxon>Agaricomycetes</taxon>
        <taxon>Agaricomycetidae</taxon>
        <taxon>Agaricales</taxon>
        <taxon>Agaricineae</taxon>
        <taxon>Hydnangiaceae</taxon>
        <taxon>Laccaria</taxon>
    </lineage>
</organism>
<dbReference type="GO" id="GO:0006974">
    <property type="term" value="P:DNA damage response"/>
    <property type="evidence" value="ECO:0007669"/>
    <property type="project" value="UniProtKB-ARBA"/>
</dbReference>
<dbReference type="InterPro" id="IPR006084">
    <property type="entry name" value="XPG/Rad2"/>
</dbReference>
<dbReference type="EMBL" id="KN838790">
    <property type="protein sequence ID" value="KIJ94495.1"/>
    <property type="molecule type" value="Genomic_DNA"/>
</dbReference>
<proteinExistence type="predicted"/>
<dbReference type="Proteomes" id="UP000054477">
    <property type="component" value="Unassembled WGS sequence"/>
</dbReference>
<name>A0A0C9WSB1_9AGAR</name>
<dbReference type="InterPro" id="IPR006086">
    <property type="entry name" value="XPG-I_dom"/>
</dbReference>
<dbReference type="Gene3D" id="3.40.50.1010">
    <property type="entry name" value="5'-nuclease"/>
    <property type="match status" value="2"/>
</dbReference>
<dbReference type="HOGENOM" id="CLU_082498_1_0_1"/>
<dbReference type="PANTHER" id="PTHR11081">
    <property type="entry name" value="FLAP ENDONUCLEASE FAMILY MEMBER"/>
    <property type="match status" value="1"/>
</dbReference>
<reference evidence="3" key="2">
    <citation type="submission" date="2015-01" db="EMBL/GenBank/DDBJ databases">
        <title>Evolutionary Origins and Diversification of the Mycorrhizal Mutualists.</title>
        <authorList>
            <consortium name="DOE Joint Genome Institute"/>
            <consortium name="Mycorrhizal Genomics Consortium"/>
            <person name="Kohler A."/>
            <person name="Kuo A."/>
            <person name="Nagy L.G."/>
            <person name="Floudas D."/>
            <person name="Copeland A."/>
            <person name="Barry K.W."/>
            <person name="Cichocki N."/>
            <person name="Veneault-Fourrey C."/>
            <person name="LaButti K."/>
            <person name="Lindquist E.A."/>
            <person name="Lipzen A."/>
            <person name="Lundell T."/>
            <person name="Morin E."/>
            <person name="Murat C."/>
            <person name="Riley R."/>
            <person name="Ohm R."/>
            <person name="Sun H."/>
            <person name="Tunlid A."/>
            <person name="Henrissat B."/>
            <person name="Grigoriev I.V."/>
            <person name="Hibbett D.S."/>
            <person name="Martin F."/>
        </authorList>
    </citation>
    <scope>NUCLEOTIDE SEQUENCE [LARGE SCALE GENOMIC DNA]</scope>
    <source>
        <strain evidence="3">LaAM-08-1</strain>
    </source>
</reference>
<dbReference type="InterPro" id="IPR029060">
    <property type="entry name" value="PIN-like_dom_sf"/>
</dbReference>
<dbReference type="AlphaFoldDB" id="A0A0C9WSB1"/>
<dbReference type="PANTHER" id="PTHR11081:SF75">
    <property type="entry name" value="ENDONUCLEASE, PUTATIVE (AFU_ORTHOLOGUE AFUA_3G13260)-RELATED"/>
    <property type="match status" value="1"/>
</dbReference>
<dbReference type="SUPFAM" id="SSF88723">
    <property type="entry name" value="PIN domain-like"/>
    <property type="match status" value="1"/>
</dbReference>
<reference evidence="2 3" key="1">
    <citation type="submission" date="2014-04" db="EMBL/GenBank/DDBJ databases">
        <authorList>
            <consortium name="DOE Joint Genome Institute"/>
            <person name="Kuo A."/>
            <person name="Kohler A."/>
            <person name="Nagy L.G."/>
            <person name="Floudas D."/>
            <person name="Copeland A."/>
            <person name="Barry K.W."/>
            <person name="Cichocki N."/>
            <person name="Veneault-Fourrey C."/>
            <person name="LaButti K."/>
            <person name="Lindquist E.A."/>
            <person name="Lipzen A."/>
            <person name="Lundell T."/>
            <person name="Morin E."/>
            <person name="Murat C."/>
            <person name="Sun H."/>
            <person name="Tunlid A."/>
            <person name="Henrissat B."/>
            <person name="Grigoriev I.V."/>
            <person name="Hibbett D.S."/>
            <person name="Martin F."/>
            <person name="Nordberg H.P."/>
            <person name="Cantor M.N."/>
            <person name="Hua S.X."/>
        </authorList>
    </citation>
    <scope>NUCLEOTIDE SEQUENCE [LARGE SCALE GENOMIC DNA]</scope>
    <source>
        <strain evidence="2 3">LaAM-08-1</strain>
    </source>
</reference>
<evidence type="ECO:0000259" key="1">
    <source>
        <dbReference type="Pfam" id="PF00867"/>
    </source>
</evidence>
<protein>
    <recommendedName>
        <fullName evidence="1">XPG-I domain-containing protein</fullName>
    </recommendedName>
</protein>
<evidence type="ECO:0000313" key="3">
    <source>
        <dbReference type="Proteomes" id="UP000054477"/>
    </source>
</evidence>
<accession>A0A0C9WSB1</accession>
<dbReference type="GO" id="GO:0017108">
    <property type="term" value="F:5'-flap endonuclease activity"/>
    <property type="evidence" value="ECO:0007669"/>
    <property type="project" value="TreeGrafter"/>
</dbReference>